<organism evidence="1 2">
    <name type="scientific">Klebsiella grimontii</name>
    <dbReference type="NCBI Taxonomy" id="2058152"/>
    <lineage>
        <taxon>Bacteria</taxon>
        <taxon>Pseudomonadati</taxon>
        <taxon>Pseudomonadota</taxon>
        <taxon>Gammaproteobacteria</taxon>
        <taxon>Enterobacterales</taxon>
        <taxon>Enterobacteriaceae</taxon>
        <taxon>Klebsiella/Raoultella group</taxon>
        <taxon>Klebsiella</taxon>
    </lineage>
</organism>
<gene>
    <name evidence="1" type="ORF">KOSB73_210274</name>
</gene>
<dbReference type="EMBL" id="FZTC01000014">
    <property type="protein sequence ID" value="SNU33780.1"/>
    <property type="molecule type" value="Genomic_DNA"/>
</dbReference>
<evidence type="ECO:0000313" key="1">
    <source>
        <dbReference type="EMBL" id="SNU33780.1"/>
    </source>
</evidence>
<dbReference type="AlphaFoldDB" id="A0A285AYM6"/>
<name>A0A285AYM6_9ENTR</name>
<proteinExistence type="predicted"/>
<sequence>MNINSIKATKWQRRGRSGILRCDLQMVSFCSLRHHPFIKQVHSAALITILHDTKGLFMNSLSALRKEINTSSEFDNYTNTTICALHHSGQNGAQAR</sequence>
<reference evidence="2" key="1">
    <citation type="submission" date="2017-08" db="EMBL/GenBank/DDBJ databases">
        <authorList>
            <person name="Brisse S."/>
        </authorList>
    </citation>
    <scope>NUCLEOTIDE SEQUENCE [LARGE SCALE GENOMIC DNA]</scope>
    <source>
        <strain evidence="2">06D021</strain>
    </source>
</reference>
<dbReference type="Proteomes" id="UP000220639">
    <property type="component" value="Unassembled WGS sequence"/>
</dbReference>
<accession>A0A285AYM6</accession>
<evidence type="ECO:0000313" key="2">
    <source>
        <dbReference type="Proteomes" id="UP000220639"/>
    </source>
</evidence>
<protein>
    <submittedName>
        <fullName evidence="1">Uncharacterized protein</fullName>
    </submittedName>
</protein>